<dbReference type="InterPro" id="IPR036526">
    <property type="entry name" value="C-N_Hydrolase_sf"/>
</dbReference>
<dbReference type="InterPro" id="IPR003010">
    <property type="entry name" value="C-N_Hydrolase"/>
</dbReference>
<dbReference type="PANTHER" id="PTHR43674:SF2">
    <property type="entry name" value="BETA-UREIDOPROPIONASE"/>
    <property type="match status" value="1"/>
</dbReference>
<evidence type="ECO:0000313" key="4">
    <source>
        <dbReference type="Proteomes" id="UP000199032"/>
    </source>
</evidence>
<evidence type="ECO:0000259" key="2">
    <source>
        <dbReference type="PROSITE" id="PS50263"/>
    </source>
</evidence>
<dbReference type="Pfam" id="PF00795">
    <property type="entry name" value="CN_hydrolase"/>
    <property type="match status" value="1"/>
</dbReference>
<dbReference type="STRING" id="1742972.COMA1_20230"/>
<dbReference type="EMBL" id="CZQA01000008">
    <property type="protein sequence ID" value="CUS35340.1"/>
    <property type="molecule type" value="Genomic_DNA"/>
</dbReference>
<dbReference type="EC" id="3.5.1.77" evidence="3"/>
<dbReference type="OrthoDB" id="2826359at2"/>
<sequence>MRVGYYQFDPQFGEVAANLDAAAAKLEQADADLLVLPELFASGYQFVSREEAQRLAEPVPDGPTVRRLVDIAKRRKMHLVAGLPERSGSVCYNSAVVVGPSGFLGCYRKTHLFYEETQFFTPGDSGFLVWDIGVAKIGVMICFDWYYPEAARTLAIQGAEIICHPSNLVLPNCPDSMPVRCLENRVFAVTCNRIGREARGGKDPLTYIGQSEIVTPKGVITRRAARDKEELTIIEIDPAEARNKSLNRYNDLLRDRRASLYKL</sequence>
<dbReference type="RefSeq" id="WP_090747652.1">
    <property type="nucleotide sequence ID" value="NZ_CZQA01000008.1"/>
</dbReference>
<keyword evidence="1 3" id="KW-0378">Hydrolase</keyword>
<dbReference type="GO" id="GO:0047417">
    <property type="term" value="F:N-carbamoyl-D-amino acid hydrolase activity"/>
    <property type="evidence" value="ECO:0007669"/>
    <property type="project" value="UniProtKB-EC"/>
</dbReference>
<evidence type="ECO:0000256" key="1">
    <source>
        <dbReference type="ARBA" id="ARBA00022801"/>
    </source>
</evidence>
<dbReference type="AlphaFoldDB" id="A0A0S4LC60"/>
<organism evidence="3 4">
    <name type="scientific">Candidatus Nitrospira nitrosa</name>
    <dbReference type="NCBI Taxonomy" id="1742972"/>
    <lineage>
        <taxon>Bacteria</taxon>
        <taxon>Pseudomonadati</taxon>
        <taxon>Nitrospirota</taxon>
        <taxon>Nitrospiria</taxon>
        <taxon>Nitrospirales</taxon>
        <taxon>Nitrospiraceae</taxon>
        <taxon>Nitrospira</taxon>
    </lineage>
</organism>
<dbReference type="Proteomes" id="UP000199032">
    <property type="component" value="Unassembled WGS sequence"/>
</dbReference>
<dbReference type="SUPFAM" id="SSF56317">
    <property type="entry name" value="Carbon-nitrogen hydrolase"/>
    <property type="match status" value="1"/>
</dbReference>
<protein>
    <submittedName>
        <fullName evidence="3">Putative N-carbamoyl-D-amino acid hydrolase</fullName>
        <ecNumber evidence="3">3.5.1.77</ecNumber>
    </submittedName>
</protein>
<keyword evidence="4" id="KW-1185">Reference proteome</keyword>
<gene>
    <name evidence="3" type="ORF">COMA1_20230</name>
</gene>
<reference evidence="3 4" key="1">
    <citation type="submission" date="2015-10" db="EMBL/GenBank/DDBJ databases">
        <authorList>
            <person name="Gilbert D.G."/>
        </authorList>
    </citation>
    <scope>NUCLEOTIDE SEQUENCE [LARGE SCALE GENOMIC DNA]</scope>
    <source>
        <strain evidence="3">COMA1</strain>
    </source>
</reference>
<name>A0A0S4LC60_9BACT</name>
<accession>A0A0S4LC60</accession>
<evidence type="ECO:0000313" key="3">
    <source>
        <dbReference type="EMBL" id="CUS35340.1"/>
    </source>
</evidence>
<feature type="domain" description="CN hydrolase" evidence="2">
    <location>
        <begin position="1"/>
        <end position="238"/>
    </location>
</feature>
<dbReference type="PROSITE" id="PS50263">
    <property type="entry name" value="CN_HYDROLASE"/>
    <property type="match status" value="1"/>
</dbReference>
<dbReference type="Gene3D" id="3.60.110.10">
    <property type="entry name" value="Carbon-nitrogen hydrolase"/>
    <property type="match status" value="1"/>
</dbReference>
<dbReference type="PANTHER" id="PTHR43674">
    <property type="entry name" value="NITRILASE C965.09-RELATED"/>
    <property type="match status" value="1"/>
</dbReference>
<proteinExistence type="predicted"/>
<dbReference type="InterPro" id="IPR050345">
    <property type="entry name" value="Aliph_Amidase/BUP"/>
</dbReference>